<keyword evidence="3" id="KW-0813">Transport</keyword>
<name>A0A7V7PSI5_9HYPH</name>
<evidence type="ECO:0000313" key="10">
    <source>
        <dbReference type="Proteomes" id="UP000432089"/>
    </source>
</evidence>
<keyword evidence="5 8" id="KW-0812">Transmembrane</keyword>
<feature type="transmembrane region" description="Helical" evidence="8">
    <location>
        <begin position="12"/>
        <end position="32"/>
    </location>
</feature>
<reference evidence="9 10" key="1">
    <citation type="submission" date="2019-09" db="EMBL/GenBank/DDBJ databases">
        <title>YIM 132180 draft genome.</title>
        <authorList>
            <person name="Zhang K."/>
        </authorList>
    </citation>
    <scope>NUCLEOTIDE SEQUENCE [LARGE SCALE GENOMIC DNA]</scope>
    <source>
        <strain evidence="9 10">YIM 132180</strain>
    </source>
</reference>
<evidence type="ECO:0000256" key="3">
    <source>
        <dbReference type="ARBA" id="ARBA00022448"/>
    </source>
</evidence>
<evidence type="ECO:0000256" key="8">
    <source>
        <dbReference type="SAM" id="Phobius"/>
    </source>
</evidence>
<keyword evidence="7 8" id="KW-0472">Membrane</keyword>
<dbReference type="PANTHER" id="PTHR34979">
    <property type="entry name" value="INNER MEMBRANE PROTEIN YGAZ"/>
    <property type="match status" value="1"/>
</dbReference>
<evidence type="ECO:0000256" key="5">
    <source>
        <dbReference type="ARBA" id="ARBA00022692"/>
    </source>
</evidence>
<evidence type="ECO:0000256" key="4">
    <source>
        <dbReference type="ARBA" id="ARBA00022475"/>
    </source>
</evidence>
<comment type="similarity">
    <text evidence="2">Belongs to the AzlC family.</text>
</comment>
<keyword evidence="4" id="KW-1003">Cell membrane</keyword>
<feature type="transmembrane region" description="Helical" evidence="8">
    <location>
        <begin position="125"/>
        <end position="146"/>
    </location>
</feature>
<keyword evidence="10" id="KW-1185">Reference proteome</keyword>
<accession>A0A7V7PSI5</accession>
<proteinExistence type="inferred from homology"/>
<evidence type="ECO:0000313" key="9">
    <source>
        <dbReference type="EMBL" id="KAB0682109.1"/>
    </source>
</evidence>
<evidence type="ECO:0000256" key="1">
    <source>
        <dbReference type="ARBA" id="ARBA00004651"/>
    </source>
</evidence>
<dbReference type="EMBL" id="VZDO01000002">
    <property type="protein sequence ID" value="KAB0682109.1"/>
    <property type="molecule type" value="Genomic_DNA"/>
</dbReference>
<protein>
    <submittedName>
        <fullName evidence="9">AzlC family ABC transporter permease</fullName>
    </submittedName>
</protein>
<organism evidence="9 10">
    <name type="scientific">Plantimonas leprariae</name>
    <dbReference type="NCBI Taxonomy" id="2615207"/>
    <lineage>
        <taxon>Bacteria</taxon>
        <taxon>Pseudomonadati</taxon>
        <taxon>Pseudomonadota</taxon>
        <taxon>Alphaproteobacteria</taxon>
        <taxon>Hyphomicrobiales</taxon>
        <taxon>Aurantimonadaceae</taxon>
        <taxon>Plantimonas</taxon>
    </lineage>
</organism>
<comment type="caution">
    <text evidence="9">The sequence shown here is derived from an EMBL/GenBank/DDBJ whole genome shotgun (WGS) entry which is preliminary data.</text>
</comment>
<dbReference type="AlphaFoldDB" id="A0A7V7PSI5"/>
<dbReference type="RefSeq" id="WP_150968369.1">
    <property type="nucleotide sequence ID" value="NZ_VZDO01000002.1"/>
</dbReference>
<evidence type="ECO:0000256" key="6">
    <source>
        <dbReference type="ARBA" id="ARBA00022989"/>
    </source>
</evidence>
<feature type="transmembrane region" description="Helical" evidence="8">
    <location>
        <begin position="158"/>
        <end position="175"/>
    </location>
</feature>
<feature type="transmembrane region" description="Helical" evidence="8">
    <location>
        <begin position="52"/>
        <end position="75"/>
    </location>
</feature>
<evidence type="ECO:0000256" key="2">
    <source>
        <dbReference type="ARBA" id="ARBA00010735"/>
    </source>
</evidence>
<dbReference type="GO" id="GO:1903785">
    <property type="term" value="P:L-valine transmembrane transport"/>
    <property type="evidence" value="ECO:0007669"/>
    <property type="project" value="TreeGrafter"/>
</dbReference>
<dbReference type="InterPro" id="IPR011606">
    <property type="entry name" value="Brnchd-chn_aa_trnsp_permease"/>
</dbReference>
<feature type="transmembrane region" description="Helical" evidence="8">
    <location>
        <begin position="181"/>
        <end position="199"/>
    </location>
</feature>
<sequence length="230" mass="24788">MHEARAGLREVLPIVVVIVPFGAVFGTIAFQAKLTLVQTLGFSAFLYAGASQLAAVQMVAIGAPLWVVLLSIVAVNFRHVLYSASIGRLLTRFSPLQKAAAFFLLVDPAFAAAEARAAEKTLTKTFYFIYAVILYVAWVLSCWLGYASGRLIEDPHALGLDFILPVYFLALVVDFRKRANFLPVAAISAATSAALYLTVGPPWHVTFGGLAGIAYAAIVDPKTPEPETER</sequence>
<dbReference type="PANTHER" id="PTHR34979:SF1">
    <property type="entry name" value="INNER MEMBRANE PROTEIN YGAZ"/>
    <property type="match status" value="1"/>
</dbReference>
<dbReference type="Pfam" id="PF03591">
    <property type="entry name" value="AzlC"/>
    <property type="match status" value="1"/>
</dbReference>
<dbReference type="Proteomes" id="UP000432089">
    <property type="component" value="Unassembled WGS sequence"/>
</dbReference>
<keyword evidence="6 8" id="KW-1133">Transmembrane helix</keyword>
<evidence type="ECO:0000256" key="7">
    <source>
        <dbReference type="ARBA" id="ARBA00023136"/>
    </source>
</evidence>
<comment type="subcellular location">
    <subcellularLocation>
        <location evidence="1">Cell membrane</location>
        <topology evidence="1">Multi-pass membrane protein</topology>
    </subcellularLocation>
</comment>
<gene>
    <name evidence="9" type="ORF">F6X38_03805</name>
</gene>
<dbReference type="GO" id="GO:0005886">
    <property type="term" value="C:plasma membrane"/>
    <property type="evidence" value="ECO:0007669"/>
    <property type="project" value="UniProtKB-SubCell"/>
</dbReference>